<name>A0ABQ5Q9R8_9BACT</name>
<dbReference type="Gene3D" id="3.40.630.30">
    <property type="match status" value="1"/>
</dbReference>
<keyword evidence="2" id="KW-1185">Reference proteome</keyword>
<accession>A0ABQ5Q9R8</accession>
<dbReference type="EMBL" id="BSDD01000007">
    <property type="protein sequence ID" value="GLH71423.1"/>
    <property type="molecule type" value="Genomic_DNA"/>
</dbReference>
<gene>
    <name evidence="1" type="ORF">GETHPA_29570</name>
</gene>
<evidence type="ECO:0008006" key="3">
    <source>
        <dbReference type="Google" id="ProtNLM"/>
    </source>
</evidence>
<comment type="caution">
    <text evidence="1">The sequence shown here is derived from an EMBL/GenBank/DDBJ whole genome shotgun (WGS) entry which is preliminary data.</text>
</comment>
<sequence>MPDPGACQTLPSDPAGLAKRFGTAPEDTGGITFRRAAVADGDQIARLHHLCSQQQPGGFMHRLGRPFFRAYYRILLPDPNTIVLSAMDASGRILGFVAGCGDAQAEMDRLRQRRLTLLLSCLPRLLRRPALVHDLYARIRCLEGAQLDAWGGLSGSRISFWCWDPESSASRLSTVLLQHFLQYLKARGIKTVRFEVDRINRKVEITHRLMGARTVRTVQAPDGRERLVMEHILN</sequence>
<reference evidence="1 2" key="1">
    <citation type="journal article" date="2023" name="Antonie Van Leeuwenhoek">
        <title>Mesoterricola silvestris gen. nov., sp. nov., Mesoterricola sediminis sp. nov., Geothrix oryzae sp. nov., Geothrix edaphica sp. nov., Geothrix rubra sp. nov., and Geothrix limicola sp. nov., six novel members of Acidobacteriota isolated from soils.</title>
        <authorList>
            <person name="Itoh H."/>
            <person name="Sugisawa Y."/>
            <person name="Mise K."/>
            <person name="Xu Z."/>
            <person name="Kuniyasu M."/>
            <person name="Ushijima N."/>
            <person name="Kawano K."/>
            <person name="Kobayashi E."/>
            <person name="Shiratori Y."/>
            <person name="Masuda Y."/>
            <person name="Senoo K."/>
        </authorList>
    </citation>
    <scope>NUCLEOTIDE SEQUENCE [LARGE SCALE GENOMIC DNA]</scope>
    <source>
        <strain evidence="1 2">Red803</strain>
    </source>
</reference>
<evidence type="ECO:0000313" key="2">
    <source>
        <dbReference type="Proteomes" id="UP001165089"/>
    </source>
</evidence>
<dbReference type="InterPro" id="IPR016181">
    <property type="entry name" value="Acyl_CoA_acyltransferase"/>
</dbReference>
<organism evidence="1 2">
    <name type="scientific">Geothrix rubra</name>
    <dbReference type="NCBI Taxonomy" id="2927977"/>
    <lineage>
        <taxon>Bacteria</taxon>
        <taxon>Pseudomonadati</taxon>
        <taxon>Acidobacteriota</taxon>
        <taxon>Holophagae</taxon>
        <taxon>Holophagales</taxon>
        <taxon>Holophagaceae</taxon>
        <taxon>Geothrix</taxon>
    </lineage>
</organism>
<dbReference type="Proteomes" id="UP001165089">
    <property type="component" value="Unassembled WGS sequence"/>
</dbReference>
<evidence type="ECO:0000313" key="1">
    <source>
        <dbReference type="EMBL" id="GLH71423.1"/>
    </source>
</evidence>
<protein>
    <recommendedName>
        <fullName evidence="3">GNAT family N-acetyltransferase</fullName>
    </recommendedName>
</protein>
<proteinExistence type="predicted"/>
<dbReference type="RefSeq" id="WP_285727726.1">
    <property type="nucleotide sequence ID" value="NZ_BSDD01000007.1"/>
</dbReference>
<dbReference type="SUPFAM" id="SSF55729">
    <property type="entry name" value="Acyl-CoA N-acyltransferases (Nat)"/>
    <property type="match status" value="1"/>
</dbReference>